<evidence type="ECO:0000313" key="3">
    <source>
        <dbReference type="EMBL" id="CAF1260955.1"/>
    </source>
</evidence>
<protein>
    <recommendedName>
        <fullName evidence="1">TIR domain-containing protein</fullName>
    </recommendedName>
</protein>
<dbReference type="AlphaFoldDB" id="A0A815ARR2"/>
<accession>A0A815ARR2</accession>
<feature type="domain" description="TIR" evidence="1">
    <location>
        <begin position="616"/>
        <end position="730"/>
    </location>
</feature>
<dbReference type="Proteomes" id="UP000663828">
    <property type="component" value="Unassembled WGS sequence"/>
</dbReference>
<dbReference type="OrthoDB" id="9996911at2759"/>
<evidence type="ECO:0000313" key="2">
    <source>
        <dbReference type="EMBL" id="CAF0947431.1"/>
    </source>
</evidence>
<name>A0A815ARR2_ADIRI</name>
<dbReference type="PANTHER" id="PTHR46270">
    <property type="entry name" value="ARMADILLO-TYPE FOLD-RELATED"/>
    <property type="match status" value="1"/>
</dbReference>
<dbReference type="Gene3D" id="3.40.50.10140">
    <property type="entry name" value="Toll/interleukin-1 receptor homology (TIR) domain"/>
    <property type="match status" value="1"/>
</dbReference>
<dbReference type="InterPro" id="IPR000157">
    <property type="entry name" value="TIR_dom"/>
</dbReference>
<evidence type="ECO:0000313" key="5">
    <source>
        <dbReference type="Proteomes" id="UP000663852"/>
    </source>
</evidence>
<organism evidence="3 5">
    <name type="scientific">Adineta ricciae</name>
    <name type="common">Rotifer</name>
    <dbReference type="NCBI Taxonomy" id="249248"/>
    <lineage>
        <taxon>Eukaryota</taxon>
        <taxon>Metazoa</taxon>
        <taxon>Spiralia</taxon>
        <taxon>Gnathifera</taxon>
        <taxon>Rotifera</taxon>
        <taxon>Eurotatoria</taxon>
        <taxon>Bdelloidea</taxon>
        <taxon>Adinetida</taxon>
        <taxon>Adinetidae</taxon>
        <taxon>Adineta</taxon>
    </lineage>
</organism>
<keyword evidence="4" id="KW-1185">Reference proteome</keyword>
<dbReference type="Proteomes" id="UP000663852">
    <property type="component" value="Unassembled WGS sequence"/>
</dbReference>
<evidence type="ECO:0000259" key="1">
    <source>
        <dbReference type="Pfam" id="PF13676"/>
    </source>
</evidence>
<dbReference type="SUPFAM" id="SSF52200">
    <property type="entry name" value="Toll/Interleukin receptor TIR domain"/>
    <property type="match status" value="1"/>
</dbReference>
<dbReference type="GO" id="GO:0007165">
    <property type="term" value="P:signal transduction"/>
    <property type="evidence" value="ECO:0007669"/>
    <property type="project" value="InterPro"/>
</dbReference>
<proteinExistence type="predicted"/>
<dbReference type="PANTHER" id="PTHR46270:SF2">
    <property type="entry name" value="TIR DOMAIN-CONTAINING PROTEIN"/>
    <property type="match status" value="1"/>
</dbReference>
<reference evidence="3" key="1">
    <citation type="submission" date="2021-02" db="EMBL/GenBank/DDBJ databases">
        <authorList>
            <person name="Nowell W R."/>
        </authorList>
    </citation>
    <scope>NUCLEOTIDE SEQUENCE</scope>
</reference>
<dbReference type="Pfam" id="PF13676">
    <property type="entry name" value="TIR_2"/>
    <property type="match status" value="1"/>
</dbReference>
<comment type="caution">
    <text evidence="3">The sequence shown here is derived from an EMBL/GenBank/DDBJ whole genome shotgun (WGS) entry which is preliminary data.</text>
</comment>
<dbReference type="EMBL" id="CAJNOJ010000186">
    <property type="protein sequence ID" value="CAF1260955.1"/>
    <property type="molecule type" value="Genomic_DNA"/>
</dbReference>
<dbReference type="EMBL" id="CAJNOR010000558">
    <property type="protein sequence ID" value="CAF0947431.1"/>
    <property type="molecule type" value="Genomic_DNA"/>
</dbReference>
<dbReference type="InterPro" id="IPR035897">
    <property type="entry name" value="Toll_tir_struct_dom_sf"/>
</dbReference>
<evidence type="ECO:0000313" key="4">
    <source>
        <dbReference type="Proteomes" id="UP000663828"/>
    </source>
</evidence>
<gene>
    <name evidence="3" type="ORF">EDS130_LOCUS28511</name>
    <name evidence="2" type="ORF">XAT740_LOCUS10470</name>
</gene>
<sequence>MDSPLQLNNNTISQLSKRNSIAGFVEFFDSIVSFLNNNTCEPAVALRKLTSVCDELVGVHVLGPFDNSTIMQHNFFVLLGRTFTMLFTKMTLVPLTPTDEQCLESISIFITNLCSLKNKAVHCFYADYTEERDGKISQPVDPMSYDKIFFTSKFMAKYIRMVENDISTKEYSPYHIKYKITDRLLRLWIKLRNPNYRAALDVVVKCLMSEHYLKVYKAIDLCNPMLTPKQSLFLYQCPKFIRLMSDTRQREISHKLCEKLIKDTNEILHKHLNTILEGASELVGSGNGLDGQDLKNYYLSHTKDAKTPAIAWNIELLNYFALTPTTGIRGCFQTHYDHNESMVDQMLALISRKYLIGSVQINRLPFHCDVALVSYSLVMLYNLTFDETIHKHLKNKKPFNTLKRLHAAKDKIIRFTSRTLVAILQKEKIDEIDSPSEIAKSYLYMIENTLDNIDLMFHGIKLDGVLTNLETVVLNDEVKEEIVNEDGIDLLEDIVCQDDFDYDSLRAPAARIIESLSFEPNAPLKILDSDRLLAEINEFSGDTNAEKQSIAKYIQWNIEGQKRCLERRVLDEESREKYGIKETKRAFDITKAIYQYIRGDYVFTLDDQRERNKINIHISYNAKSKKDQEMFNNIYNYLKKIEFYNISFNTMTEQRRDPEILANNIEEASIVILCLSNEYGHSNACRIEAIYASRRNRKIIAILVHGKSIKSKWLLNIIEGKPFIDFTAEFSLSCDRLADTINHEYENIFRNE</sequence>